<dbReference type="OrthoDB" id="7594766at2"/>
<feature type="repeat" description="TPR" evidence="3">
    <location>
        <begin position="104"/>
        <end position="137"/>
    </location>
</feature>
<evidence type="ECO:0000256" key="3">
    <source>
        <dbReference type="PROSITE-ProRule" id="PRU00339"/>
    </source>
</evidence>
<dbReference type="AlphaFoldDB" id="A0A1H7Z0N8"/>
<proteinExistence type="predicted"/>
<evidence type="ECO:0000256" key="1">
    <source>
        <dbReference type="ARBA" id="ARBA00022737"/>
    </source>
</evidence>
<protein>
    <submittedName>
        <fullName evidence="5">Tetratricopeptide repeat-containing protein</fullName>
    </submittedName>
</protein>
<dbReference type="PROSITE" id="PS50005">
    <property type="entry name" value="TPR"/>
    <property type="match status" value="2"/>
</dbReference>
<accession>A0A1H7Z0N8</accession>
<feature type="repeat" description="TPR" evidence="3">
    <location>
        <begin position="70"/>
        <end position="103"/>
    </location>
</feature>
<gene>
    <name evidence="5" type="ORF">SAMN05444354_11815</name>
</gene>
<dbReference type="GO" id="GO:0046813">
    <property type="term" value="P:receptor-mediated virion attachment to host cell"/>
    <property type="evidence" value="ECO:0007669"/>
    <property type="project" value="TreeGrafter"/>
</dbReference>
<dbReference type="GO" id="GO:0009279">
    <property type="term" value="C:cell outer membrane"/>
    <property type="evidence" value="ECO:0007669"/>
    <property type="project" value="TreeGrafter"/>
</dbReference>
<evidence type="ECO:0000256" key="4">
    <source>
        <dbReference type="SAM" id="SignalP"/>
    </source>
</evidence>
<feature type="chain" id="PRO_5010371102" evidence="4">
    <location>
        <begin position="26"/>
        <end position="190"/>
    </location>
</feature>
<dbReference type="Pfam" id="PF13181">
    <property type="entry name" value="TPR_8"/>
    <property type="match status" value="1"/>
</dbReference>
<dbReference type="SMART" id="SM00028">
    <property type="entry name" value="TPR"/>
    <property type="match status" value="3"/>
</dbReference>
<keyword evidence="2 3" id="KW-0802">TPR repeat</keyword>
<keyword evidence="1" id="KW-0677">Repeat</keyword>
<evidence type="ECO:0000256" key="2">
    <source>
        <dbReference type="ARBA" id="ARBA00022803"/>
    </source>
</evidence>
<evidence type="ECO:0000313" key="5">
    <source>
        <dbReference type="EMBL" id="SEM51731.1"/>
    </source>
</evidence>
<dbReference type="PANTHER" id="PTHR44858:SF1">
    <property type="entry name" value="UDP-N-ACETYLGLUCOSAMINE--PEPTIDE N-ACETYLGLUCOSAMINYLTRANSFERASE SPINDLY-RELATED"/>
    <property type="match status" value="1"/>
</dbReference>
<dbReference type="InterPro" id="IPR019734">
    <property type="entry name" value="TPR_rpt"/>
</dbReference>
<reference evidence="6" key="1">
    <citation type="submission" date="2016-10" db="EMBL/GenBank/DDBJ databases">
        <authorList>
            <person name="Varghese N."/>
            <person name="Submissions S."/>
        </authorList>
    </citation>
    <scope>NUCLEOTIDE SEQUENCE [LARGE SCALE GENOMIC DNA]</scope>
    <source>
        <strain evidence="6">DSM 17044</strain>
    </source>
</reference>
<dbReference type="Gene3D" id="1.25.40.10">
    <property type="entry name" value="Tetratricopeptide repeat domain"/>
    <property type="match status" value="1"/>
</dbReference>
<dbReference type="InterPro" id="IPR011990">
    <property type="entry name" value="TPR-like_helical_dom_sf"/>
</dbReference>
<dbReference type="SUPFAM" id="SSF48452">
    <property type="entry name" value="TPR-like"/>
    <property type="match status" value="1"/>
</dbReference>
<evidence type="ECO:0000313" key="6">
    <source>
        <dbReference type="Proteomes" id="UP000182719"/>
    </source>
</evidence>
<sequence>MRMFKLLLGGTALVGAALGPGSAEAAAKVIGPGFGRICYEYARAGHASDVGLEACNQALAEQNLAPGDRAATLVNRGILHMYAKAHALALASYEQALRVDPAQAEAYVNQGIALVNLGRDAEAVAAVNRALELNTARPELAYYTRAIAHEMLGNDRAAFNDYRQAAALKPGWQEPHTQLRRFSVLPKGQG</sequence>
<name>A0A1H7Z0N8_STIAU</name>
<dbReference type="InterPro" id="IPR050498">
    <property type="entry name" value="Ycf3"/>
</dbReference>
<feature type="signal peptide" evidence="4">
    <location>
        <begin position="1"/>
        <end position="25"/>
    </location>
</feature>
<dbReference type="Proteomes" id="UP000182719">
    <property type="component" value="Unassembled WGS sequence"/>
</dbReference>
<organism evidence="5 6">
    <name type="scientific">Stigmatella aurantiaca</name>
    <dbReference type="NCBI Taxonomy" id="41"/>
    <lineage>
        <taxon>Bacteria</taxon>
        <taxon>Pseudomonadati</taxon>
        <taxon>Myxococcota</taxon>
        <taxon>Myxococcia</taxon>
        <taxon>Myxococcales</taxon>
        <taxon>Cystobacterineae</taxon>
        <taxon>Archangiaceae</taxon>
        <taxon>Stigmatella</taxon>
    </lineage>
</organism>
<dbReference type="EMBL" id="FOAP01000018">
    <property type="protein sequence ID" value="SEM51731.1"/>
    <property type="molecule type" value="Genomic_DNA"/>
</dbReference>
<keyword evidence="6" id="KW-1185">Reference proteome</keyword>
<dbReference type="PANTHER" id="PTHR44858">
    <property type="entry name" value="TETRATRICOPEPTIDE REPEAT PROTEIN 6"/>
    <property type="match status" value="1"/>
</dbReference>
<keyword evidence="4" id="KW-0732">Signal</keyword>